<evidence type="ECO:0000313" key="4">
    <source>
        <dbReference type="EMBL" id="MVU78128.1"/>
    </source>
</evidence>
<dbReference type="InterPro" id="IPR042183">
    <property type="entry name" value="MmgE/PrpD_sf_1"/>
</dbReference>
<evidence type="ECO:0000256" key="1">
    <source>
        <dbReference type="ARBA" id="ARBA00006174"/>
    </source>
</evidence>
<protein>
    <submittedName>
        <fullName evidence="4">MmgE/PrpD family protein</fullName>
    </submittedName>
</protein>
<feature type="domain" description="MmgE/PrpD N-terminal" evidence="2">
    <location>
        <begin position="9"/>
        <end position="252"/>
    </location>
</feature>
<sequence>MSEQTIVTRLAEFAADARSDGVGSTLRLDAARRVLDVLGNSLAALDSPPATAVRTVIAEWGGRDDATALGLAGGLPAPSAALLGGTLAHALDFDDTHLLSVLHPSAAVVPAALAVAEQRGASGAALLDAIAVGVEITVRAGLAGYDAALGNSIFFERGLHATAICGAVGGAAATAMLSGLDATGIAHAMGIAASMGSGLLEANRTGGTVKRVHCGWAAHAAVVAAGLARAGLTGPPTVFEGRFGLLRAFCGEEADLAALVTGLGEHWEVREVCFKPYPCNHFTHAGIDAALRLRARGVRPDDIESLELGAPAAALRTIGFPPELKARPESGYHAVFSGPYTVAAALIGGGGLGVFHEDFTDAAARDPRRLALAARVRCAPDPRSDEIFPRQFPAVLTAHLHDGRTLTERVEANRGGPGNPLSADELALKFRLNTAGILTTATANTLSAITYDLATAPDLEQLLHPLRTLRARRPDPLAGSDSSD</sequence>
<reference evidence="4 5" key="1">
    <citation type="submission" date="2019-12" db="EMBL/GenBank/DDBJ databases">
        <title>Nocardia sp. nov. ET3-3 isolated from soil.</title>
        <authorList>
            <person name="Kanchanasin P."/>
            <person name="Tanasupawat S."/>
            <person name="Yuki M."/>
            <person name="Kudo T."/>
        </authorList>
    </citation>
    <scope>NUCLEOTIDE SEQUENCE [LARGE SCALE GENOMIC DNA]</scope>
    <source>
        <strain evidence="4 5">ET3-3</strain>
    </source>
</reference>
<evidence type="ECO:0000313" key="5">
    <source>
        <dbReference type="Proteomes" id="UP000466794"/>
    </source>
</evidence>
<dbReference type="Pfam" id="PF19305">
    <property type="entry name" value="MmgE_PrpD_C"/>
    <property type="match status" value="1"/>
</dbReference>
<dbReference type="Pfam" id="PF03972">
    <property type="entry name" value="MmgE_PrpD_N"/>
    <property type="match status" value="1"/>
</dbReference>
<dbReference type="PANTHER" id="PTHR16943:SF8">
    <property type="entry name" value="2-METHYLCITRATE DEHYDRATASE"/>
    <property type="match status" value="1"/>
</dbReference>
<dbReference type="InterPro" id="IPR045336">
    <property type="entry name" value="MmgE_PrpD_N"/>
</dbReference>
<feature type="domain" description="MmgE/PrpD C-terminal" evidence="3">
    <location>
        <begin position="277"/>
        <end position="446"/>
    </location>
</feature>
<evidence type="ECO:0000259" key="2">
    <source>
        <dbReference type="Pfam" id="PF03972"/>
    </source>
</evidence>
<dbReference type="EMBL" id="WRPP01000002">
    <property type="protein sequence ID" value="MVU78128.1"/>
    <property type="molecule type" value="Genomic_DNA"/>
</dbReference>
<dbReference type="Gene3D" id="3.30.1330.120">
    <property type="entry name" value="2-methylcitrate dehydratase PrpD"/>
    <property type="match status" value="1"/>
</dbReference>
<comment type="similarity">
    <text evidence="1">Belongs to the PrpD family.</text>
</comment>
<dbReference type="InterPro" id="IPR045337">
    <property type="entry name" value="MmgE_PrpD_C"/>
</dbReference>
<evidence type="ECO:0000259" key="3">
    <source>
        <dbReference type="Pfam" id="PF19305"/>
    </source>
</evidence>
<dbReference type="InterPro" id="IPR005656">
    <property type="entry name" value="MmgE_PrpD"/>
</dbReference>
<keyword evidence="5" id="KW-1185">Reference proteome</keyword>
<proteinExistence type="inferred from homology"/>
<dbReference type="Gene3D" id="1.10.4100.10">
    <property type="entry name" value="2-methylcitrate dehydratase PrpD"/>
    <property type="match status" value="1"/>
</dbReference>
<dbReference type="PANTHER" id="PTHR16943">
    <property type="entry name" value="2-METHYLCITRATE DEHYDRATASE-RELATED"/>
    <property type="match status" value="1"/>
</dbReference>
<dbReference type="InterPro" id="IPR036148">
    <property type="entry name" value="MmgE/PrpD_sf"/>
</dbReference>
<name>A0A7K1UW98_9NOCA</name>
<accession>A0A7K1UW98</accession>
<dbReference type="InterPro" id="IPR042188">
    <property type="entry name" value="MmgE/PrpD_sf_2"/>
</dbReference>
<gene>
    <name evidence="4" type="ORF">GPX89_12840</name>
</gene>
<comment type="caution">
    <text evidence="4">The sequence shown here is derived from an EMBL/GenBank/DDBJ whole genome shotgun (WGS) entry which is preliminary data.</text>
</comment>
<dbReference type="AlphaFoldDB" id="A0A7K1UW98"/>
<organism evidence="4 5">
    <name type="scientific">Nocardia terrae</name>
    <dbReference type="NCBI Taxonomy" id="2675851"/>
    <lineage>
        <taxon>Bacteria</taxon>
        <taxon>Bacillati</taxon>
        <taxon>Actinomycetota</taxon>
        <taxon>Actinomycetes</taxon>
        <taxon>Mycobacteriales</taxon>
        <taxon>Nocardiaceae</taxon>
        <taxon>Nocardia</taxon>
    </lineage>
</organism>
<dbReference type="Proteomes" id="UP000466794">
    <property type="component" value="Unassembled WGS sequence"/>
</dbReference>
<dbReference type="GO" id="GO:0016829">
    <property type="term" value="F:lyase activity"/>
    <property type="evidence" value="ECO:0007669"/>
    <property type="project" value="InterPro"/>
</dbReference>
<dbReference type="SUPFAM" id="SSF103378">
    <property type="entry name" value="2-methylcitrate dehydratase PrpD"/>
    <property type="match status" value="1"/>
</dbReference>
<dbReference type="RefSeq" id="WP_157387683.1">
    <property type="nucleotide sequence ID" value="NZ_WRPP01000002.1"/>
</dbReference>